<dbReference type="InterPro" id="IPR036390">
    <property type="entry name" value="WH_DNA-bd_sf"/>
</dbReference>
<dbReference type="SUPFAM" id="SSF55252">
    <property type="entry name" value="C-terminal domain of arginine repressor"/>
    <property type="match status" value="1"/>
</dbReference>
<sequence>MKSRRQATILQLIREREVRTQDELADLLRQAGIEATQATVSRDIKELGLVKEPVPGGGYRYVPSRQEPAGDRLDRARRAFRDFVVSMDVSGNLVLIKTTTGAAHGVAATVDALAWPEVLGSIAGDDTILLVAVERPAGRRSGEPAGDGQAPAASPALLVLQKLQALRSE</sequence>
<evidence type="ECO:0000313" key="12">
    <source>
        <dbReference type="Proteomes" id="UP000065807"/>
    </source>
</evidence>
<dbReference type="PANTHER" id="PTHR34471:SF1">
    <property type="entry name" value="ARGININE REPRESSOR"/>
    <property type="match status" value="1"/>
</dbReference>
<evidence type="ECO:0000256" key="2">
    <source>
        <dbReference type="ARBA" id="ARBA00008316"/>
    </source>
</evidence>
<comment type="pathway">
    <text evidence="7">Amino-acid biosynthesis; L-arginine biosynthesis [regulation].</text>
</comment>
<evidence type="ECO:0000313" key="11">
    <source>
        <dbReference type="EMBL" id="BAS28417.1"/>
    </source>
</evidence>
<dbReference type="Gene3D" id="3.30.1360.40">
    <property type="match status" value="1"/>
</dbReference>
<evidence type="ECO:0000256" key="4">
    <source>
        <dbReference type="ARBA" id="ARBA00023015"/>
    </source>
</evidence>
<dbReference type="GO" id="GO:1900079">
    <property type="term" value="P:regulation of arginine biosynthetic process"/>
    <property type="evidence" value="ECO:0007669"/>
    <property type="project" value="UniProtKB-UniRule"/>
</dbReference>
<evidence type="ECO:0000259" key="9">
    <source>
        <dbReference type="Pfam" id="PF01316"/>
    </source>
</evidence>
<evidence type="ECO:0000256" key="6">
    <source>
        <dbReference type="ARBA" id="ARBA00023163"/>
    </source>
</evidence>
<dbReference type="UniPathway" id="UPA00068"/>
<reference evidence="12" key="1">
    <citation type="submission" date="2015-07" db="EMBL/GenBank/DDBJ databases">
        <title>Complete genome sequence and phylogenetic analysis of Limnochorda pilosa.</title>
        <authorList>
            <person name="Watanabe M."/>
            <person name="Kojima H."/>
            <person name="Fukui M."/>
        </authorList>
    </citation>
    <scope>NUCLEOTIDE SEQUENCE [LARGE SCALE GENOMIC DNA]</scope>
    <source>
        <strain evidence="12">HC45</strain>
    </source>
</reference>
<gene>
    <name evidence="7" type="primary">argR</name>
    <name evidence="11" type="ORF">LIP_2587</name>
</gene>
<name>A0A0K2SN37_LIMPI</name>
<dbReference type="PANTHER" id="PTHR34471">
    <property type="entry name" value="ARGININE REPRESSOR"/>
    <property type="match status" value="1"/>
</dbReference>
<dbReference type="Pfam" id="PF01316">
    <property type="entry name" value="Arg_repressor"/>
    <property type="match status" value="1"/>
</dbReference>
<organism evidence="11 12">
    <name type="scientific">Limnochorda pilosa</name>
    <dbReference type="NCBI Taxonomy" id="1555112"/>
    <lineage>
        <taxon>Bacteria</taxon>
        <taxon>Bacillati</taxon>
        <taxon>Bacillota</taxon>
        <taxon>Limnochordia</taxon>
        <taxon>Limnochordales</taxon>
        <taxon>Limnochordaceae</taxon>
        <taxon>Limnochorda</taxon>
    </lineage>
</organism>
<evidence type="ECO:0000256" key="7">
    <source>
        <dbReference type="HAMAP-Rule" id="MF_00173"/>
    </source>
</evidence>
<keyword evidence="4 7" id="KW-0805">Transcription regulation</keyword>
<reference evidence="12" key="2">
    <citation type="journal article" date="2016" name="Int. J. Syst. Evol. Microbiol.">
        <title>Complete genome sequence and cell structure of Limnochorda pilosa, a Gram-negative spore-former within the phylum Firmicutes.</title>
        <authorList>
            <person name="Watanabe M."/>
            <person name="Kojima H."/>
            <person name="Fukui M."/>
        </authorList>
    </citation>
    <scope>NUCLEOTIDE SEQUENCE [LARGE SCALE GENOMIC DNA]</scope>
    <source>
        <strain evidence="12">HC45</strain>
    </source>
</reference>
<keyword evidence="6 7" id="KW-0804">Transcription</keyword>
<dbReference type="RefSeq" id="WP_082726272.1">
    <property type="nucleotide sequence ID" value="NZ_AP014924.1"/>
</dbReference>
<feature type="domain" description="Arginine repressor DNA-binding" evidence="9">
    <location>
        <begin position="2"/>
        <end position="62"/>
    </location>
</feature>
<evidence type="ECO:0000256" key="1">
    <source>
        <dbReference type="ARBA" id="ARBA00004496"/>
    </source>
</evidence>
<dbReference type="PRINTS" id="PR01467">
    <property type="entry name" value="ARGREPRESSOR"/>
</dbReference>
<accession>A0A0K2SN37</accession>
<dbReference type="EMBL" id="AP014924">
    <property type="protein sequence ID" value="BAS28417.1"/>
    <property type="molecule type" value="Genomic_DNA"/>
</dbReference>
<dbReference type="InterPro" id="IPR036251">
    <property type="entry name" value="Arg_repress_C_sf"/>
</dbReference>
<dbReference type="OrthoDB" id="9807089at2"/>
<dbReference type="STRING" id="1555112.LIP_2587"/>
<dbReference type="GO" id="GO:0034618">
    <property type="term" value="F:arginine binding"/>
    <property type="evidence" value="ECO:0007669"/>
    <property type="project" value="InterPro"/>
</dbReference>
<keyword evidence="7" id="KW-0028">Amino-acid biosynthesis</keyword>
<dbReference type="GO" id="GO:0003677">
    <property type="term" value="F:DNA binding"/>
    <property type="evidence" value="ECO:0007669"/>
    <property type="project" value="UniProtKB-KW"/>
</dbReference>
<dbReference type="GO" id="GO:0005737">
    <property type="term" value="C:cytoplasm"/>
    <property type="evidence" value="ECO:0007669"/>
    <property type="project" value="UniProtKB-SubCell"/>
</dbReference>
<keyword evidence="3 7" id="KW-0963">Cytoplasm</keyword>
<comment type="subcellular location">
    <subcellularLocation>
        <location evidence="1 7">Cytoplasm</location>
    </subcellularLocation>
</comment>
<dbReference type="GO" id="GO:0006526">
    <property type="term" value="P:L-arginine biosynthetic process"/>
    <property type="evidence" value="ECO:0007669"/>
    <property type="project" value="UniProtKB-UniPathway"/>
</dbReference>
<keyword evidence="12" id="KW-1185">Reference proteome</keyword>
<dbReference type="GO" id="GO:0051259">
    <property type="term" value="P:protein complex oligomerization"/>
    <property type="evidence" value="ECO:0007669"/>
    <property type="project" value="InterPro"/>
</dbReference>
<feature type="domain" description="Arginine repressor C-terminal" evidence="10">
    <location>
        <begin position="80"/>
        <end position="134"/>
    </location>
</feature>
<evidence type="ECO:0000256" key="8">
    <source>
        <dbReference type="NCBIfam" id="TIGR01529"/>
    </source>
</evidence>
<dbReference type="Gene3D" id="1.10.10.10">
    <property type="entry name" value="Winged helix-like DNA-binding domain superfamily/Winged helix DNA-binding domain"/>
    <property type="match status" value="1"/>
</dbReference>
<proteinExistence type="inferred from homology"/>
<dbReference type="SUPFAM" id="SSF46785">
    <property type="entry name" value="Winged helix' DNA-binding domain"/>
    <property type="match status" value="1"/>
</dbReference>
<comment type="similarity">
    <text evidence="2 7">Belongs to the ArgR family.</text>
</comment>
<comment type="function">
    <text evidence="7">Regulates arginine biosynthesis genes.</text>
</comment>
<dbReference type="InterPro" id="IPR001669">
    <property type="entry name" value="Arg_repress"/>
</dbReference>
<dbReference type="InterPro" id="IPR020900">
    <property type="entry name" value="Arg_repress_DNA-bd"/>
</dbReference>
<protein>
    <recommendedName>
        <fullName evidence="7 8">Arginine repressor</fullName>
    </recommendedName>
</protein>
<evidence type="ECO:0000256" key="3">
    <source>
        <dbReference type="ARBA" id="ARBA00022490"/>
    </source>
</evidence>
<keyword evidence="7" id="KW-0055">Arginine biosynthesis</keyword>
<dbReference type="PATRIC" id="fig|1555112.3.peg.2627"/>
<keyword evidence="7" id="KW-0678">Repressor</keyword>
<dbReference type="Proteomes" id="UP000065807">
    <property type="component" value="Chromosome"/>
</dbReference>
<dbReference type="InterPro" id="IPR036388">
    <property type="entry name" value="WH-like_DNA-bd_sf"/>
</dbReference>
<dbReference type="GO" id="GO:0003700">
    <property type="term" value="F:DNA-binding transcription factor activity"/>
    <property type="evidence" value="ECO:0007669"/>
    <property type="project" value="UniProtKB-UniRule"/>
</dbReference>
<dbReference type="AlphaFoldDB" id="A0A0K2SN37"/>
<dbReference type="InterPro" id="IPR020899">
    <property type="entry name" value="Arg_repress_C"/>
</dbReference>
<dbReference type="NCBIfam" id="TIGR01529">
    <property type="entry name" value="argR_whole"/>
    <property type="match status" value="1"/>
</dbReference>
<evidence type="ECO:0000256" key="5">
    <source>
        <dbReference type="ARBA" id="ARBA00023125"/>
    </source>
</evidence>
<keyword evidence="5 7" id="KW-0238">DNA-binding</keyword>
<dbReference type="Pfam" id="PF02863">
    <property type="entry name" value="Arg_repressor_C"/>
    <property type="match status" value="1"/>
</dbReference>
<dbReference type="KEGG" id="lpil:LIP_2587"/>
<dbReference type="HAMAP" id="MF_00173">
    <property type="entry name" value="Arg_repressor"/>
    <property type="match status" value="1"/>
</dbReference>
<evidence type="ECO:0000259" key="10">
    <source>
        <dbReference type="Pfam" id="PF02863"/>
    </source>
</evidence>